<feature type="transmembrane region" description="Helical" evidence="1">
    <location>
        <begin position="496"/>
        <end position="519"/>
    </location>
</feature>
<dbReference type="Proteomes" id="UP000029067">
    <property type="component" value="Unassembled WGS sequence"/>
</dbReference>
<feature type="transmembrane region" description="Helical" evidence="1">
    <location>
        <begin position="458"/>
        <end position="484"/>
    </location>
</feature>
<proteinExistence type="predicted"/>
<dbReference type="InterPro" id="IPR036890">
    <property type="entry name" value="HATPase_C_sf"/>
</dbReference>
<feature type="transmembrane region" description="Helical" evidence="1">
    <location>
        <begin position="20"/>
        <end position="39"/>
    </location>
</feature>
<gene>
    <name evidence="2" type="ORF">BCUN_0022</name>
</gene>
<reference evidence="2 3" key="1">
    <citation type="submission" date="2014-03" db="EMBL/GenBank/DDBJ databases">
        <title>Genomics of Bifidobacteria.</title>
        <authorList>
            <person name="Ventura M."/>
            <person name="Milani C."/>
            <person name="Lugli G.A."/>
        </authorList>
    </citation>
    <scope>NUCLEOTIDE SEQUENCE [LARGE SCALE GENOMIC DNA]</scope>
    <source>
        <strain evidence="2 3">LMG 10738</strain>
    </source>
</reference>
<dbReference type="STRING" id="1688.BCUN_0022"/>
<name>A0A087B3C9_9BIFI</name>
<protein>
    <submittedName>
        <fullName evidence="2">ATPase/histidine kinase/DNA gyrase B/HSP90 domain protein</fullName>
    </submittedName>
</protein>
<keyword evidence="2" id="KW-0418">Kinase</keyword>
<keyword evidence="1" id="KW-1133">Transmembrane helix</keyword>
<feature type="transmembrane region" description="Helical" evidence="1">
    <location>
        <begin position="400"/>
        <end position="418"/>
    </location>
</feature>
<feature type="transmembrane region" description="Helical" evidence="1">
    <location>
        <begin position="430"/>
        <end position="452"/>
    </location>
</feature>
<accession>A0A087B3C9</accession>
<sequence length="549" mass="57082">MLVAGTNAALVTAAAPAPSAGLLAVLVLDWLAAFLFLLQPLPGAALLTLSWAAAMLLPTTSPLLLVPVGMTAIFLLALHDWRVGAATGLACTGFAILLPWSGLPGTGVDMLRSAAGLCALAACAAGSGGMLARWLRQRRRRRQHVVSRTLRDATVPLHDVTCNNLCYALRLVQGLTTQDTDQAAALADIAAALEESLRTARQSMGDVRAISSFDDDVRPSAGGTVLLDLDALVERCRHRLDSLGVKGTTIVEPGCARLGMASDLADVVRGLVRELFGNALKYAQEKDGYCLTCAVESGVLRVTWCDMPRQDAEHGTATGLLHYTQEVECRGGHVEVGSDEGLWTFAAALPLDGSTDSRDGRSGRHGHAGPAVFVASAVTWTLMALTCAAVELLLAGVWGLSLAVGLCYLAIPLAALLLGMVSAVRHGIHAWWTVPMAMLGGAISVMMLGTTVDTLPLAALFGCILGGLPALVGVVVPMVARALLRLARRGTRQPQGFALLAAAMWAVLACVGAFILLLQPASAMGVPWAASVLSAASMAAAACTKLARQ</sequence>
<evidence type="ECO:0000313" key="2">
    <source>
        <dbReference type="EMBL" id="KFI65529.1"/>
    </source>
</evidence>
<keyword evidence="2" id="KW-0808">Transferase</keyword>
<evidence type="ECO:0000256" key="1">
    <source>
        <dbReference type="SAM" id="Phobius"/>
    </source>
</evidence>
<dbReference type="eggNOG" id="COG4585">
    <property type="taxonomic scope" value="Bacteria"/>
</dbReference>
<dbReference type="GO" id="GO:0016301">
    <property type="term" value="F:kinase activity"/>
    <property type="evidence" value="ECO:0007669"/>
    <property type="project" value="UniProtKB-KW"/>
</dbReference>
<feature type="transmembrane region" description="Helical" evidence="1">
    <location>
        <begin position="83"/>
        <end position="102"/>
    </location>
</feature>
<evidence type="ECO:0000313" key="3">
    <source>
        <dbReference type="Proteomes" id="UP000029067"/>
    </source>
</evidence>
<feature type="transmembrane region" description="Helical" evidence="1">
    <location>
        <begin position="525"/>
        <end position="547"/>
    </location>
</feature>
<feature type="transmembrane region" description="Helical" evidence="1">
    <location>
        <begin position="51"/>
        <end position="76"/>
    </location>
</feature>
<comment type="caution">
    <text evidence="2">The sequence shown here is derived from an EMBL/GenBank/DDBJ whole genome shotgun (WGS) entry which is preliminary data.</text>
</comment>
<feature type="transmembrane region" description="Helical" evidence="1">
    <location>
        <begin position="114"/>
        <end position="135"/>
    </location>
</feature>
<keyword evidence="1" id="KW-0812">Transmembrane</keyword>
<keyword evidence="3" id="KW-1185">Reference proteome</keyword>
<dbReference type="EMBL" id="JGYV01000001">
    <property type="protein sequence ID" value="KFI65529.1"/>
    <property type="molecule type" value="Genomic_DNA"/>
</dbReference>
<feature type="transmembrane region" description="Helical" evidence="1">
    <location>
        <begin position="371"/>
        <end position="394"/>
    </location>
</feature>
<keyword evidence="1" id="KW-0472">Membrane</keyword>
<organism evidence="2 3">
    <name type="scientific">Bifidobacterium cuniculi</name>
    <dbReference type="NCBI Taxonomy" id="1688"/>
    <lineage>
        <taxon>Bacteria</taxon>
        <taxon>Bacillati</taxon>
        <taxon>Actinomycetota</taxon>
        <taxon>Actinomycetes</taxon>
        <taxon>Bifidobacteriales</taxon>
        <taxon>Bifidobacteriaceae</taxon>
        <taxon>Bifidobacterium</taxon>
    </lineage>
</organism>
<dbReference type="AlphaFoldDB" id="A0A087B3C9"/>
<dbReference type="Gene3D" id="3.30.565.10">
    <property type="entry name" value="Histidine kinase-like ATPase, C-terminal domain"/>
    <property type="match status" value="1"/>
</dbReference>